<feature type="transmembrane region" description="Helical" evidence="1">
    <location>
        <begin position="29"/>
        <end position="52"/>
    </location>
</feature>
<keyword evidence="1" id="KW-0812">Transmembrane</keyword>
<dbReference type="AlphaFoldDB" id="A0AA39ZDK4"/>
<keyword evidence="1" id="KW-1133">Transmembrane helix</keyword>
<keyword evidence="3" id="KW-1185">Reference proteome</keyword>
<accession>A0AA39ZDK4</accession>
<comment type="caution">
    <text evidence="2">The sequence shown here is derived from an EMBL/GenBank/DDBJ whole genome shotgun (WGS) entry which is preliminary data.</text>
</comment>
<name>A0AA39ZDK4_9PEZI</name>
<evidence type="ECO:0000313" key="3">
    <source>
        <dbReference type="Proteomes" id="UP001174997"/>
    </source>
</evidence>
<sequence length="80" mass="9357">MMTDLYLFLLLLQLSSIFLWMVEDREGGLYFLGYIYIYLCVIYIGGLIFRAGEQLAEWLYFTFFLDCLFEGCLFFASGVG</sequence>
<feature type="transmembrane region" description="Helical" evidence="1">
    <location>
        <begin position="58"/>
        <end position="79"/>
    </location>
</feature>
<gene>
    <name evidence="2" type="ORF">QBC41DRAFT_321797</name>
</gene>
<dbReference type="Proteomes" id="UP001174997">
    <property type="component" value="Unassembled WGS sequence"/>
</dbReference>
<evidence type="ECO:0000256" key="1">
    <source>
        <dbReference type="SAM" id="Phobius"/>
    </source>
</evidence>
<keyword evidence="1" id="KW-0472">Membrane</keyword>
<evidence type="ECO:0000313" key="2">
    <source>
        <dbReference type="EMBL" id="KAK0668560.1"/>
    </source>
</evidence>
<proteinExistence type="predicted"/>
<feature type="transmembrane region" description="Helical" evidence="1">
    <location>
        <begin position="6"/>
        <end position="22"/>
    </location>
</feature>
<organism evidence="2 3">
    <name type="scientific">Cercophora samala</name>
    <dbReference type="NCBI Taxonomy" id="330535"/>
    <lineage>
        <taxon>Eukaryota</taxon>
        <taxon>Fungi</taxon>
        <taxon>Dikarya</taxon>
        <taxon>Ascomycota</taxon>
        <taxon>Pezizomycotina</taxon>
        <taxon>Sordariomycetes</taxon>
        <taxon>Sordariomycetidae</taxon>
        <taxon>Sordariales</taxon>
        <taxon>Lasiosphaeriaceae</taxon>
        <taxon>Cercophora</taxon>
    </lineage>
</organism>
<protein>
    <submittedName>
        <fullName evidence="2">Uncharacterized protein</fullName>
    </submittedName>
</protein>
<reference evidence="2" key="1">
    <citation type="submission" date="2023-06" db="EMBL/GenBank/DDBJ databases">
        <title>Genome-scale phylogeny and comparative genomics of the fungal order Sordariales.</title>
        <authorList>
            <consortium name="Lawrence Berkeley National Laboratory"/>
            <person name="Hensen N."/>
            <person name="Bonometti L."/>
            <person name="Westerberg I."/>
            <person name="Brannstrom I.O."/>
            <person name="Guillou S."/>
            <person name="Cros-Aarteil S."/>
            <person name="Calhoun S."/>
            <person name="Haridas S."/>
            <person name="Kuo A."/>
            <person name="Mondo S."/>
            <person name="Pangilinan J."/>
            <person name="Riley R."/>
            <person name="Labutti K."/>
            <person name="Andreopoulos B."/>
            <person name="Lipzen A."/>
            <person name="Chen C."/>
            <person name="Yanf M."/>
            <person name="Daum C."/>
            <person name="Ng V."/>
            <person name="Clum A."/>
            <person name="Steindorff A."/>
            <person name="Ohm R."/>
            <person name="Martin F."/>
            <person name="Silar P."/>
            <person name="Natvig D."/>
            <person name="Lalanne C."/>
            <person name="Gautier V."/>
            <person name="Ament-Velasquez S.L."/>
            <person name="Kruys A."/>
            <person name="Hutchinson M.I."/>
            <person name="Powell A.J."/>
            <person name="Barry K."/>
            <person name="Miller A.N."/>
            <person name="Grigoriev I.V."/>
            <person name="Debuchy R."/>
            <person name="Gladieux P."/>
            <person name="Thoren M.H."/>
            <person name="Johannesson H."/>
        </authorList>
    </citation>
    <scope>NUCLEOTIDE SEQUENCE</scope>
    <source>
        <strain evidence="2">CBS 307.81</strain>
    </source>
</reference>
<dbReference type="EMBL" id="JAULSY010000055">
    <property type="protein sequence ID" value="KAK0668560.1"/>
    <property type="molecule type" value="Genomic_DNA"/>
</dbReference>